<feature type="signal peptide" evidence="7">
    <location>
        <begin position="1"/>
        <end position="28"/>
    </location>
</feature>
<comment type="subcellular location">
    <subcellularLocation>
        <location evidence="1 7">Periplasm</location>
    </subcellularLocation>
</comment>
<evidence type="ECO:0000256" key="5">
    <source>
        <dbReference type="ARBA" id="ARBA00023157"/>
    </source>
</evidence>
<dbReference type="InterPro" id="IPR033954">
    <property type="entry name" value="DiS-bond_Isoase_DsbC/G"/>
</dbReference>
<keyword evidence="6 7" id="KW-0676">Redox-active center</keyword>
<protein>
    <recommendedName>
        <fullName evidence="7">Thiol:disulfide interchange protein</fullName>
    </recommendedName>
</protein>
<feature type="domain" description="Disulphide bond isomerase DsbC/G N-terminal" evidence="8">
    <location>
        <begin position="30"/>
        <end position="97"/>
    </location>
</feature>
<evidence type="ECO:0000256" key="7">
    <source>
        <dbReference type="RuleBase" id="RU364038"/>
    </source>
</evidence>
<reference evidence="10 11" key="1">
    <citation type="submission" date="2023-12" db="EMBL/GenBank/DDBJ databases">
        <title>Marinobacter qingdaonensis sp. nov., isolated from the intertidal sediment of Qingdao, PR China.</title>
        <authorList>
            <person name="Li Y."/>
        </authorList>
    </citation>
    <scope>NUCLEOTIDE SEQUENCE [LARGE SCALE GENOMIC DNA]</scope>
    <source>
        <strain evidence="10 11">ASW11-75</strain>
    </source>
</reference>
<proteinExistence type="inferred from homology"/>
<dbReference type="PANTHER" id="PTHR35272">
    <property type="entry name" value="THIOL:DISULFIDE INTERCHANGE PROTEIN DSBC-RELATED"/>
    <property type="match status" value="1"/>
</dbReference>
<evidence type="ECO:0000313" key="11">
    <source>
        <dbReference type="Proteomes" id="UP001305746"/>
    </source>
</evidence>
<feature type="domain" description="Thioredoxin-like fold" evidence="9">
    <location>
        <begin position="121"/>
        <end position="242"/>
    </location>
</feature>
<dbReference type="InterPro" id="IPR051470">
    <property type="entry name" value="Thiol:disulfide_interchange"/>
</dbReference>
<keyword evidence="4 7" id="KW-0574">Periplasm</keyword>
<dbReference type="RefSeq" id="WP_322853968.1">
    <property type="nucleotide sequence ID" value="NZ_JAYDCJ010000001.1"/>
</dbReference>
<dbReference type="Gene3D" id="3.40.30.10">
    <property type="entry name" value="Glutaredoxin"/>
    <property type="match status" value="1"/>
</dbReference>
<dbReference type="PANTHER" id="PTHR35272:SF3">
    <property type="entry name" value="THIOL:DISULFIDE INTERCHANGE PROTEIN DSBC"/>
    <property type="match status" value="1"/>
</dbReference>
<comment type="function">
    <text evidence="7">Required for disulfide bond formation in some periplasmic proteins. Acts by transferring its disulfide bond to other proteins and is reduced in the process.</text>
</comment>
<comment type="similarity">
    <text evidence="2 7">Belongs to the thioredoxin family. DsbC subfamily.</text>
</comment>
<dbReference type="Proteomes" id="UP001305746">
    <property type="component" value="Unassembled WGS sequence"/>
</dbReference>
<evidence type="ECO:0000256" key="1">
    <source>
        <dbReference type="ARBA" id="ARBA00004418"/>
    </source>
</evidence>
<dbReference type="Gene3D" id="3.10.450.70">
    <property type="entry name" value="Disulphide bond isomerase, DsbC/G, N-terminal"/>
    <property type="match status" value="1"/>
</dbReference>
<comment type="caution">
    <text evidence="10">The sequence shown here is derived from an EMBL/GenBank/DDBJ whole genome shotgun (WGS) entry which is preliminary data.</text>
</comment>
<dbReference type="InterPro" id="IPR009094">
    <property type="entry name" value="DiS-bond_isomerase_DsbC/G_N_sf"/>
</dbReference>
<organism evidence="10 11">
    <name type="scientific">Marinobacter qingdaonensis</name>
    <dbReference type="NCBI Taxonomy" id="3108486"/>
    <lineage>
        <taxon>Bacteria</taxon>
        <taxon>Pseudomonadati</taxon>
        <taxon>Pseudomonadota</taxon>
        <taxon>Gammaproteobacteria</taxon>
        <taxon>Pseudomonadales</taxon>
        <taxon>Marinobacteraceae</taxon>
        <taxon>Marinobacter</taxon>
    </lineage>
</organism>
<evidence type="ECO:0000256" key="2">
    <source>
        <dbReference type="ARBA" id="ARBA00009813"/>
    </source>
</evidence>
<dbReference type="SUPFAM" id="SSF54423">
    <property type="entry name" value="DsbC/DsbG N-terminal domain-like"/>
    <property type="match status" value="1"/>
</dbReference>
<evidence type="ECO:0000256" key="4">
    <source>
        <dbReference type="ARBA" id="ARBA00022764"/>
    </source>
</evidence>
<dbReference type="InterPro" id="IPR018950">
    <property type="entry name" value="DiS-bond_isomerase_DsbC/G_N"/>
</dbReference>
<keyword evidence="3 7" id="KW-0732">Signal</keyword>
<keyword evidence="11" id="KW-1185">Reference proteome</keyword>
<dbReference type="SUPFAM" id="SSF52833">
    <property type="entry name" value="Thioredoxin-like"/>
    <property type="match status" value="1"/>
</dbReference>
<evidence type="ECO:0000259" key="8">
    <source>
        <dbReference type="Pfam" id="PF10411"/>
    </source>
</evidence>
<name>A0ABU5NUH1_9GAMM</name>
<accession>A0ABU5NUH1</accession>
<dbReference type="InterPro" id="IPR012336">
    <property type="entry name" value="Thioredoxin-like_fold"/>
</dbReference>
<keyword evidence="5" id="KW-1015">Disulfide bond</keyword>
<evidence type="ECO:0000259" key="9">
    <source>
        <dbReference type="Pfam" id="PF13098"/>
    </source>
</evidence>
<evidence type="ECO:0000256" key="3">
    <source>
        <dbReference type="ARBA" id="ARBA00022729"/>
    </source>
</evidence>
<dbReference type="Pfam" id="PF10411">
    <property type="entry name" value="DsbC_N"/>
    <property type="match status" value="1"/>
</dbReference>
<gene>
    <name evidence="10" type="ORF">U5822_02100</name>
</gene>
<dbReference type="Pfam" id="PF13098">
    <property type="entry name" value="Thioredoxin_2"/>
    <property type="match status" value="1"/>
</dbReference>
<dbReference type="InterPro" id="IPR036249">
    <property type="entry name" value="Thioredoxin-like_sf"/>
</dbReference>
<dbReference type="EMBL" id="JAYDCJ010000001">
    <property type="protein sequence ID" value="MEA1079444.1"/>
    <property type="molecule type" value="Genomic_DNA"/>
</dbReference>
<sequence>MSARMKLKRVVLVAGLLVSGLTAVPVLAGEVEDAIAERLTSAVPGLKVQSVRESEAEGLYEVQSNNGDTIYTTADGQYLLTGDLLKITENGIANVTEEARASQREQTMAAFGDEGVIRFPAENEKAVISVFTDIDCPYCRKLHDEVPQLNAYGITVNYYAFPRSGPGTPSFQKYVSVWCSEDPQAAMDDAKAGRSVAQASCDNPVLEQYQLGGQVGVTGTPAIVLEDGNMVRGYVPANNLAQGLGLL</sequence>
<feature type="chain" id="PRO_5044969188" description="Thiol:disulfide interchange protein" evidence="7">
    <location>
        <begin position="29"/>
        <end position="247"/>
    </location>
</feature>
<evidence type="ECO:0000256" key="6">
    <source>
        <dbReference type="ARBA" id="ARBA00023284"/>
    </source>
</evidence>
<dbReference type="CDD" id="cd03020">
    <property type="entry name" value="DsbA_DsbC_DsbG"/>
    <property type="match status" value="1"/>
</dbReference>
<evidence type="ECO:0000313" key="10">
    <source>
        <dbReference type="EMBL" id="MEA1079444.1"/>
    </source>
</evidence>